<comment type="caution">
    <text evidence="3">The sequence shown here is derived from an EMBL/GenBank/DDBJ whole genome shotgun (WGS) entry which is preliminary data.</text>
</comment>
<dbReference type="InterPro" id="IPR014729">
    <property type="entry name" value="Rossmann-like_a/b/a_fold"/>
</dbReference>
<dbReference type="Pfam" id="PF02698">
    <property type="entry name" value="DUF218"/>
    <property type="match status" value="1"/>
</dbReference>
<dbReference type="InterPro" id="IPR051599">
    <property type="entry name" value="Cell_Envelope_Assoc"/>
</dbReference>
<organism evidence="3 4">
    <name type="scientific">Paragemmobacter ruber</name>
    <dbReference type="NCBI Taxonomy" id="1985673"/>
    <lineage>
        <taxon>Bacteria</taxon>
        <taxon>Pseudomonadati</taxon>
        <taxon>Pseudomonadota</taxon>
        <taxon>Alphaproteobacteria</taxon>
        <taxon>Rhodobacterales</taxon>
        <taxon>Paracoccaceae</taxon>
        <taxon>Paragemmobacter</taxon>
    </lineage>
</organism>
<keyword evidence="4" id="KW-1185">Reference proteome</keyword>
<dbReference type="Gene3D" id="3.40.50.620">
    <property type="entry name" value="HUPs"/>
    <property type="match status" value="1"/>
</dbReference>
<feature type="transmembrane region" description="Helical" evidence="1">
    <location>
        <begin position="42"/>
        <end position="65"/>
    </location>
</feature>
<dbReference type="InterPro" id="IPR003848">
    <property type="entry name" value="DUF218"/>
</dbReference>
<dbReference type="RefSeq" id="WP_161765491.1">
    <property type="nucleotide sequence ID" value="NZ_JAAATW010000001.1"/>
</dbReference>
<dbReference type="EMBL" id="JAAATW010000001">
    <property type="protein sequence ID" value="NBE06497.1"/>
    <property type="molecule type" value="Genomic_DNA"/>
</dbReference>
<evidence type="ECO:0000259" key="2">
    <source>
        <dbReference type="Pfam" id="PF02698"/>
    </source>
</evidence>
<dbReference type="Proteomes" id="UP001517376">
    <property type="component" value="Unassembled WGS sequence"/>
</dbReference>
<reference evidence="4" key="1">
    <citation type="submission" date="2020-01" db="EMBL/GenBank/DDBJ databases">
        <title>Sphingomonas sp. strain CSW-10.</title>
        <authorList>
            <person name="Chen W.-M."/>
        </authorList>
    </citation>
    <scope>NUCLEOTIDE SEQUENCE [LARGE SCALE GENOMIC DNA]</scope>
    <source>
        <strain evidence="4">CCP-1</strain>
    </source>
</reference>
<evidence type="ECO:0000313" key="3">
    <source>
        <dbReference type="EMBL" id="NBE06497.1"/>
    </source>
</evidence>
<feature type="transmembrane region" description="Helical" evidence="1">
    <location>
        <begin position="6"/>
        <end position="30"/>
    </location>
</feature>
<evidence type="ECO:0000256" key="1">
    <source>
        <dbReference type="SAM" id="Phobius"/>
    </source>
</evidence>
<accession>A0ABW9Y1V9</accession>
<keyword evidence="1" id="KW-0812">Transmembrane</keyword>
<evidence type="ECO:0000313" key="4">
    <source>
        <dbReference type="Proteomes" id="UP001517376"/>
    </source>
</evidence>
<keyword evidence="1" id="KW-0472">Membrane</keyword>
<dbReference type="CDD" id="cd06259">
    <property type="entry name" value="YdcF-like"/>
    <property type="match status" value="1"/>
</dbReference>
<dbReference type="PANTHER" id="PTHR30336">
    <property type="entry name" value="INNER MEMBRANE PROTEIN, PROBABLE PERMEASE"/>
    <property type="match status" value="1"/>
</dbReference>
<keyword evidence="1" id="KW-1133">Transmembrane helix</keyword>
<gene>
    <name evidence="3" type="ORF">GU920_03055</name>
</gene>
<name>A0ABW9Y1V9_9RHOB</name>
<proteinExistence type="predicted"/>
<sequence length="260" mass="27491">MDTALFLLGKLVGLILRAETWLVLLALLVVVAQARGRARLGLWAGCALLALLVGLTVLPVGALLLRPLEAAYPAEPPLTDVAGIIVLGGSEDVQASRAWGGVQLRASGERLAAGAELARRFPRARVLLLGGGGALRDLGGPMVSEASVGAEFLRRQGVAEARLTLEERSRNTAENAARGLAEVAAREGEVWVLVTSAYHMPRAMRSFAAAGWPDVVAYPVDFRSLPFGAGLGWNLPENMDALNIALREWVGGAAYRLTGR</sequence>
<protein>
    <submittedName>
        <fullName evidence="3">YdcF family protein</fullName>
    </submittedName>
</protein>
<feature type="domain" description="DUF218" evidence="2">
    <location>
        <begin position="83"/>
        <end position="251"/>
    </location>
</feature>
<dbReference type="PANTHER" id="PTHR30336:SF4">
    <property type="entry name" value="ENVELOPE BIOGENESIS FACTOR ELYC"/>
    <property type="match status" value="1"/>
</dbReference>